<keyword evidence="2" id="KW-0158">Chromosome</keyword>
<protein>
    <recommendedName>
        <fullName evidence="14">SET domain-containing protein</fullName>
    </recommendedName>
</protein>
<dbReference type="PROSITE" id="PS50280">
    <property type="entry name" value="SET"/>
    <property type="match status" value="1"/>
</dbReference>
<dbReference type="SMART" id="SM00468">
    <property type="entry name" value="PreSET"/>
    <property type="match status" value="1"/>
</dbReference>
<dbReference type="PROSITE" id="PS50867">
    <property type="entry name" value="PRE_SET"/>
    <property type="match status" value="1"/>
</dbReference>
<dbReference type="EMBL" id="JADCUA010000006">
    <property type="protein sequence ID" value="KAH9839555.1"/>
    <property type="molecule type" value="Genomic_DNA"/>
</dbReference>
<dbReference type="Proteomes" id="UP000814176">
    <property type="component" value="Unassembled WGS sequence"/>
</dbReference>
<evidence type="ECO:0000256" key="6">
    <source>
        <dbReference type="ARBA" id="ARBA00022723"/>
    </source>
</evidence>
<keyword evidence="13" id="KW-1185">Reference proteome</keyword>
<evidence type="ECO:0000256" key="5">
    <source>
        <dbReference type="ARBA" id="ARBA00022691"/>
    </source>
</evidence>
<name>A0ABQ8KNW6_9APHY</name>
<evidence type="ECO:0000313" key="13">
    <source>
        <dbReference type="Proteomes" id="UP000814176"/>
    </source>
</evidence>
<dbReference type="InterPro" id="IPR001214">
    <property type="entry name" value="SET_dom"/>
</dbReference>
<reference evidence="12 13" key="1">
    <citation type="journal article" date="2021" name="Environ. Microbiol.">
        <title>Gene family expansions and transcriptome signatures uncover fungal adaptations to wood decay.</title>
        <authorList>
            <person name="Hage H."/>
            <person name="Miyauchi S."/>
            <person name="Viragh M."/>
            <person name="Drula E."/>
            <person name="Min B."/>
            <person name="Chaduli D."/>
            <person name="Navarro D."/>
            <person name="Favel A."/>
            <person name="Norest M."/>
            <person name="Lesage-Meessen L."/>
            <person name="Balint B."/>
            <person name="Merenyi Z."/>
            <person name="de Eugenio L."/>
            <person name="Morin E."/>
            <person name="Martinez A.T."/>
            <person name="Baldrian P."/>
            <person name="Stursova M."/>
            <person name="Martinez M.J."/>
            <person name="Novotny C."/>
            <person name="Magnuson J.K."/>
            <person name="Spatafora J.W."/>
            <person name="Maurice S."/>
            <person name="Pangilinan J."/>
            <person name="Andreopoulos W."/>
            <person name="LaButti K."/>
            <person name="Hundley H."/>
            <person name="Na H."/>
            <person name="Kuo A."/>
            <person name="Barry K."/>
            <person name="Lipzen A."/>
            <person name="Henrissat B."/>
            <person name="Riley R."/>
            <person name="Ahrendt S."/>
            <person name="Nagy L.G."/>
            <person name="Grigoriev I.V."/>
            <person name="Martin F."/>
            <person name="Rosso M.N."/>
        </authorList>
    </citation>
    <scope>NUCLEOTIDE SEQUENCE [LARGE SCALE GENOMIC DNA]</scope>
    <source>
        <strain evidence="12 13">CIRM-BRFM 1785</strain>
    </source>
</reference>
<comment type="subcellular location">
    <subcellularLocation>
        <location evidence="1">Chromosome</location>
    </subcellularLocation>
</comment>
<keyword evidence="3" id="KW-0489">Methyltransferase</keyword>
<evidence type="ECO:0000256" key="1">
    <source>
        <dbReference type="ARBA" id="ARBA00004286"/>
    </source>
</evidence>
<dbReference type="PANTHER" id="PTHR46223:SF3">
    <property type="entry name" value="HISTONE-LYSINE N-METHYLTRANSFERASE SET-23"/>
    <property type="match status" value="1"/>
</dbReference>
<comment type="caution">
    <text evidence="12">The sequence shown here is derived from an EMBL/GenBank/DDBJ whole genome shotgun (WGS) entry which is preliminary data.</text>
</comment>
<dbReference type="InterPro" id="IPR050973">
    <property type="entry name" value="H3K9_Histone-Lys_N-MTase"/>
</dbReference>
<dbReference type="GeneID" id="72006358"/>
<feature type="domain" description="Post-SET" evidence="11">
    <location>
        <begin position="487"/>
        <end position="503"/>
    </location>
</feature>
<evidence type="ECO:0000313" key="12">
    <source>
        <dbReference type="EMBL" id="KAH9839555.1"/>
    </source>
</evidence>
<dbReference type="Pfam" id="PF05033">
    <property type="entry name" value="Pre-SET"/>
    <property type="match status" value="1"/>
</dbReference>
<keyword evidence="4" id="KW-0808">Transferase</keyword>
<dbReference type="Gene3D" id="2.170.270.10">
    <property type="entry name" value="SET domain"/>
    <property type="match status" value="1"/>
</dbReference>
<keyword evidence="5" id="KW-0949">S-adenosyl-L-methionine</keyword>
<evidence type="ECO:0000259" key="9">
    <source>
        <dbReference type="PROSITE" id="PS50280"/>
    </source>
</evidence>
<gene>
    <name evidence="12" type="ORF">C8Q71DRAFT_795758</name>
</gene>
<dbReference type="Pfam" id="PF00856">
    <property type="entry name" value="SET"/>
    <property type="match status" value="1"/>
</dbReference>
<dbReference type="SMART" id="SM00317">
    <property type="entry name" value="SET"/>
    <property type="match status" value="1"/>
</dbReference>
<feature type="domain" description="Pre-SET" evidence="10">
    <location>
        <begin position="271"/>
        <end position="339"/>
    </location>
</feature>
<dbReference type="PANTHER" id="PTHR46223">
    <property type="entry name" value="HISTONE-LYSINE N-METHYLTRANSFERASE SUV39H"/>
    <property type="match status" value="1"/>
</dbReference>
<dbReference type="SUPFAM" id="SSF82199">
    <property type="entry name" value="SET domain"/>
    <property type="match status" value="1"/>
</dbReference>
<evidence type="ECO:0000256" key="2">
    <source>
        <dbReference type="ARBA" id="ARBA00022454"/>
    </source>
</evidence>
<evidence type="ECO:0000256" key="4">
    <source>
        <dbReference type="ARBA" id="ARBA00022679"/>
    </source>
</evidence>
<keyword evidence="6" id="KW-0479">Metal-binding</keyword>
<evidence type="ECO:0000259" key="11">
    <source>
        <dbReference type="PROSITE" id="PS50868"/>
    </source>
</evidence>
<dbReference type="RefSeq" id="XP_047781310.1">
    <property type="nucleotide sequence ID" value="XM_047925626.1"/>
</dbReference>
<dbReference type="InterPro" id="IPR007728">
    <property type="entry name" value="Pre-SET_dom"/>
</dbReference>
<feature type="domain" description="SET" evidence="9">
    <location>
        <begin position="342"/>
        <end position="469"/>
    </location>
</feature>
<evidence type="ECO:0000256" key="8">
    <source>
        <dbReference type="SAM" id="MobiDB-lite"/>
    </source>
</evidence>
<evidence type="ECO:0000256" key="7">
    <source>
        <dbReference type="ARBA" id="ARBA00022833"/>
    </source>
</evidence>
<sequence length="505" mass="57503">MANKPPRRMNSRLKAATINPNRISSPAESSMRSSKNKTVARKMFLSFISSKGVVAKQLGLKSQDIPPHLPHRRKAKTLNRKLHPIWILPRLRPRNKSRSTAPSGDSRRASRSRRSTSTNSSSVGPVELSDEFDPTFAEPRIASPSDEPEWQPTTLELVAKKAGFQSLSWQKDHRRIMKEFANYYVLAKDLPHELQDQINALHPRARKEGDMQVKLFEQAIIENTFEDEPHAPPICIVNDIDDELTPPFEFHYSNLMWHGSGVPKPDIVNLRGCGCLGPCDPNSKTCSCLARQKEHHPDGFLYQEGRNKGQLKAHGYPIFECNDFCGCSDDCSNRVVQHGRRYAIEIRKTRHKGWGVFAGPKRIPKNTYLGIYAGEYLMEAEAEVRGIIYNKFGRTYLFDVDFYYLREGKDDWSSQYSVDAYHAGNNHSCDPNCHINPVYINEANLDKPLLTIFTLKDVAPGEELCFSYYGTDDDEEEVQNMVVALNAHKKCQCGARNCKGRMWRE</sequence>
<feature type="region of interest" description="Disordered" evidence="8">
    <location>
        <begin position="89"/>
        <end position="149"/>
    </location>
</feature>
<keyword evidence="7" id="KW-0862">Zinc</keyword>
<dbReference type="PROSITE" id="PS50868">
    <property type="entry name" value="POST_SET"/>
    <property type="match status" value="1"/>
</dbReference>
<evidence type="ECO:0000256" key="3">
    <source>
        <dbReference type="ARBA" id="ARBA00022603"/>
    </source>
</evidence>
<evidence type="ECO:0008006" key="14">
    <source>
        <dbReference type="Google" id="ProtNLM"/>
    </source>
</evidence>
<accession>A0ABQ8KNW6</accession>
<proteinExistence type="predicted"/>
<dbReference type="InterPro" id="IPR046341">
    <property type="entry name" value="SET_dom_sf"/>
</dbReference>
<evidence type="ECO:0000259" key="10">
    <source>
        <dbReference type="PROSITE" id="PS50867"/>
    </source>
</evidence>
<organism evidence="12 13">
    <name type="scientific">Rhodofomes roseus</name>
    <dbReference type="NCBI Taxonomy" id="34475"/>
    <lineage>
        <taxon>Eukaryota</taxon>
        <taxon>Fungi</taxon>
        <taxon>Dikarya</taxon>
        <taxon>Basidiomycota</taxon>
        <taxon>Agaricomycotina</taxon>
        <taxon>Agaricomycetes</taxon>
        <taxon>Polyporales</taxon>
        <taxon>Rhodofomes</taxon>
    </lineage>
</organism>
<dbReference type="InterPro" id="IPR003616">
    <property type="entry name" value="Post-SET_dom"/>
</dbReference>